<dbReference type="InterPro" id="IPR052718">
    <property type="entry name" value="NmrA-type_oxidoreductase"/>
</dbReference>
<dbReference type="AlphaFoldDB" id="A0A317WUT2"/>
<dbReference type="VEuPathDB" id="FungiDB:BO70DRAFT_350311"/>
<dbReference type="InterPro" id="IPR036291">
    <property type="entry name" value="NAD(P)-bd_dom_sf"/>
</dbReference>
<dbReference type="RefSeq" id="XP_025402249.1">
    <property type="nucleotide sequence ID" value="XM_025541687.1"/>
</dbReference>
<dbReference type="SUPFAM" id="SSF51735">
    <property type="entry name" value="NAD(P)-binding Rossmann-fold domains"/>
    <property type="match status" value="1"/>
</dbReference>
<proteinExistence type="predicted"/>
<evidence type="ECO:0000313" key="3">
    <source>
        <dbReference type="Proteomes" id="UP000247233"/>
    </source>
</evidence>
<dbReference type="PANTHER" id="PTHR47129:SF1">
    <property type="entry name" value="NMRA-LIKE DOMAIN-CONTAINING PROTEIN"/>
    <property type="match status" value="1"/>
</dbReference>
<gene>
    <name evidence="2" type="ORF">BO70DRAFT_350311</name>
</gene>
<reference evidence="2 3" key="1">
    <citation type="submission" date="2016-12" db="EMBL/GenBank/DDBJ databases">
        <title>The genomes of Aspergillus section Nigri reveals drivers in fungal speciation.</title>
        <authorList>
            <consortium name="DOE Joint Genome Institute"/>
            <person name="Vesth T.C."/>
            <person name="Nybo J."/>
            <person name="Theobald S."/>
            <person name="Brandl J."/>
            <person name="Frisvad J.C."/>
            <person name="Nielsen K.F."/>
            <person name="Lyhne E.K."/>
            <person name="Kogle M.E."/>
            <person name="Kuo A."/>
            <person name="Riley R."/>
            <person name="Clum A."/>
            <person name="Nolan M."/>
            <person name="Lipzen A."/>
            <person name="Salamov A."/>
            <person name="Henrissat B."/>
            <person name="Wiebenga A."/>
            <person name="De Vries R.P."/>
            <person name="Grigoriev I.V."/>
            <person name="Mortensen U.H."/>
            <person name="Andersen M.R."/>
            <person name="Baker S.E."/>
        </authorList>
    </citation>
    <scope>NUCLEOTIDE SEQUENCE [LARGE SCALE GENOMIC DNA]</scope>
    <source>
        <strain evidence="2 3">CBS 117.55</strain>
    </source>
</reference>
<dbReference type="GeneID" id="37063924"/>
<comment type="caution">
    <text evidence="2">The sequence shown here is derived from an EMBL/GenBank/DDBJ whole genome shotgun (WGS) entry which is preliminary data.</text>
</comment>
<name>A0A317WUT2_9EURO</name>
<dbReference type="CDD" id="cd05269">
    <property type="entry name" value="TMR_SDR_a"/>
    <property type="match status" value="1"/>
</dbReference>
<evidence type="ECO:0000259" key="1">
    <source>
        <dbReference type="Pfam" id="PF05368"/>
    </source>
</evidence>
<accession>A0A317WUT2</accession>
<protein>
    <submittedName>
        <fullName evidence="2">NAD(P)-binding protein</fullName>
    </submittedName>
</protein>
<keyword evidence="3" id="KW-1185">Reference proteome</keyword>
<dbReference type="Gene3D" id="3.40.50.720">
    <property type="entry name" value="NAD(P)-binding Rossmann-like Domain"/>
    <property type="match status" value="1"/>
</dbReference>
<dbReference type="EMBL" id="MSFL01000004">
    <property type="protein sequence ID" value="PWY89062.1"/>
    <property type="molecule type" value="Genomic_DNA"/>
</dbReference>
<dbReference type="STRING" id="1448321.A0A317WUT2"/>
<dbReference type="Gene3D" id="3.90.25.10">
    <property type="entry name" value="UDP-galactose 4-epimerase, domain 1"/>
    <property type="match status" value="1"/>
</dbReference>
<dbReference type="PANTHER" id="PTHR47129">
    <property type="entry name" value="QUINONE OXIDOREDUCTASE 2"/>
    <property type="match status" value="1"/>
</dbReference>
<evidence type="ECO:0000313" key="2">
    <source>
        <dbReference type="EMBL" id="PWY89062.1"/>
    </source>
</evidence>
<dbReference type="Pfam" id="PF05368">
    <property type="entry name" value="NmrA"/>
    <property type="match status" value="1"/>
</dbReference>
<organism evidence="2 3">
    <name type="scientific">Aspergillus heteromorphus CBS 117.55</name>
    <dbReference type="NCBI Taxonomy" id="1448321"/>
    <lineage>
        <taxon>Eukaryota</taxon>
        <taxon>Fungi</taxon>
        <taxon>Dikarya</taxon>
        <taxon>Ascomycota</taxon>
        <taxon>Pezizomycotina</taxon>
        <taxon>Eurotiomycetes</taxon>
        <taxon>Eurotiomycetidae</taxon>
        <taxon>Eurotiales</taxon>
        <taxon>Aspergillaceae</taxon>
        <taxon>Aspergillus</taxon>
        <taxon>Aspergillus subgen. Circumdati</taxon>
    </lineage>
</organism>
<feature type="domain" description="NmrA-like" evidence="1">
    <location>
        <begin position="4"/>
        <end position="236"/>
    </location>
</feature>
<dbReference type="Proteomes" id="UP000247233">
    <property type="component" value="Unassembled WGS sequence"/>
</dbReference>
<dbReference type="InterPro" id="IPR008030">
    <property type="entry name" value="NmrA-like"/>
</dbReference>
<sequence length="305" mass="33644">MTLKFLLTGATGGLGAQVLEYFTAHVPSSDYAAASSRAENARAFTDRGINFRQVNYDDVRTLDESFAGVENLFFVSTSTFDNVRRRIQHQNVVDAAKRAGVKHVWYTSLAFGGFKSDSGAAVQQVHYMTEGMLEESGVVYTSIREGVYTEAFPLFLNWFPENKKILLPADGGVAFTRRSELGEATAKLILKGGHENEIVLLTAQASITFQEIVQIINETTGRDVQLELVAPETYIEVNGANDPGKKPAAFFEKLISWYEGISKGDASTTDGLMADVLGREPTPASRAIRDLLHDNPDYTWHQNYA</sequence>
<dbReference type="OrthoDB" id="419598at2759"/>